<keyword evidence="2" id="KW-1133">Transmembrane helix</keyword>
<feature type="transmembrane region" description="Helical" evidence="2">
    <location>
        <begin position="243"/>
        <end position="266"/>
    </location>
</feature>
<feature type="transmembrane region" description="Helical" evidence="2">
    <location>
        <begin position="43"/>
        <end position="64"/>
    </location>
</feature>
<feature type="transmembrane region" description="Helical" evidence="2">
    <location>
        <begin position="214"/>
        <end position="231"/>
    </location>
</feature>
<proteinExistence type="predicted"/>
<evidence type="ECO:0000313" key="4">
    <source>
        <dbReference type="Proteomes" id="UP000199820"/>
    </source>
</evidence>
<protein>
    <submittedName>
        <fullName evidence="3">O-antigen ligase</fullName>
    </submittedName>
</protein>
<dbReference type="Proteomes" id="UP000199820">
    <property type="component" value="Unassembled WGS sequence"/>
</dbReference>
<organism evidence="3 4">
    <name type="scientific">[Clostridium] aminophilum</name>
    <dbReference type="NCBI Taxonomy" id="1526"/>
    <lineage>
        <taxon>Bacteria</taxon>
        <taxon>Bacillati</taxon>
        <taxon>Bacillota</taxon>
        <taxon>Clostridia</taxon>
        <taxon>Lachnospirales</taxon>
        <taxon>Lachnospiraceae</taxon>
    </lineage>
</organism>
<feature type="transmembrane region" description="Helical" evidence="2">
    <location>
        <begin position="107"/>
        <end position="125"/>
    </location>
</feature>
<keyword evidence="4" id="KW-1185">Reference proteome</keyword>
<evidence type="ECO:0000256" key="2">
    <source>
        <dbReference type="SAM" id="Phobius"/>
    </source>
</evidence>
<feature type="transmembrane region" description="Helical" evidence="2">
    <location>
        <begin position="137"/>
        <end position="156"/>
    </location>
</feature>
<feature type="transmembrane region" description="Helical" evidence="2">
    <location>
        <begin position="549"/>
        <end position="567"/>
    </location>
</feature>
<dbReference type="Gene3D" id="2.180.10.10">
    <property type="entry name" value="RHS repeat-associated core"/>
    <property type="match status" value="1"/>
</dbReference>
<dbReference type="EMBL" id="FOIL01000026">
    <property type="protein sequence ID" value="SET58953.1"/>
    <property type="molecule type" value="Genomic_DNA"/>
</dbReference>
<name>A0A1I0FN11_9FIRM</name>
<evidence type="ECO:0000313" key="3">
    <source>
        <dbReference type="EMBL" id="SET58953.1"/>
    </source>
</evidence>
<accession>A0A1I0FN11</accession>
<dbReference type="OrthoDB" id="9815752at2"/>
<keyword evidence="2" id="KW-0472">Membrane</keyword>
<keyword evidence="3" id="KW-0436">Ligase</keyword>
<gene>
    <name evidence="3" type="ORF">SAMN04487771_102637</name>
</gene>
<feature type="transmembrane region" description="Helical" evidence="2">
    <location>
        <begin position="728"/>
        <end position="748"/>
    </location>
</feature>
<sequence>MLEIGNLKDKAENFLGYVLVTAIILECNSLLRLVTCEESSINMTYIFAMVIGGAAFCLLTIKLMNPEIRKAFKREFLPVLILLEGYVMFYFLFGVVRTGSIKSIADYAAKFIIVLPVLASVLFLDRKEGHAARLLNRFANVMSVIAFLNLIVYYTSTFHVNEVYSEQTYLHWYNRGNISSLVNCLNFCFLKPGAMAQSFKLQNLRDFGPFSEPLMFLIPLGTALFTVLFLCPETDKWRFWKQILLSVTIFTVQSTNGLLMLVIAWGLKFLSMCSKKEWKLSLIPVAAVIAAGAGYFVRYKAGQRSYGNVIEFIQKNKHFTDYVYAMKSFWHKPFLGGGYLNDDYILSFFEDNAKGDAGLSNTISVVLGQGGIVLGLLCMIPFVLCLLQLRSKENRNIAVWVLGPLYLYTVTIFHYRFLLILMLAFGYSLLEAGRIRKNAGISTEEDERDAVAEGWSASVPKKHKVTDHIITKGLQLRIVNSEPIAAYGANEGSFWKNLRAEFRNTGWKRPLALGIAAVVLVFYGTDVWNECFKLLYTFQLTIGQSALRVFYAVISLIACASWYHFVWDAGSAASEDTENTLPMEEHNSTDTANRTLNAGSHRISGNFPGILYVTVCNVCYALFYPILYSYVDTATAIWLRDIELIRETLMLLMYFVFITAAQLLFANVSALMRKDEAEPMANQNPDMNENQNQNRIGSPSLNQNMIRNQHQDQNRKPDRNPNSKKKNLLIVSCIVSCTSVCLVIGVSVNHLLDSKATLIADELEPMKKVLEVSDGKVYSDVLPVLYRRAIPGMSGSAAKGNGYRFCRNASILEPMGKELTPLFQEGYQVTKISEDSILYSNDENVITKLTGEGYTFYRYYALAREYEFNPIPLTDELNDQENVADDSLKKGENGIVYSAQSGDLLQTGRYTVTFELKSDLPGIENTDKDTVVCRAQITHGDGKTIDRTVDVTKGDFDEAGNAKIEIVLTTKTVTEKYEYLVKPETDYDVEADKVSVQQTPLQITLSKYNVHQQPIYEAYYDKTGTPTLTSKGYAARECSYNPADKVTEIRYLDAKNQPVMTTDGYAEVRYEYDSKMRVTKEACFDANGEPATLEKGYSSISYQYDSKGNRIEYRYCDAQGNLVNRTDGYAMMRYQYDDKKRWIRRTYYDRDENKVLLEAGYASEACEYNEKNQRTVIRYYGTEDEPILRPELYSEIHYRYDDKGRILRTEYYDTEGNRTKLKNGISAIEYERDGNGNPVYEEYFGTNDEKIAASSGVSSVKRKYNNKNQKISDSYYDIDEKPLLLSKKYSTIVYTYDSAGKLIKKTLKNPSGKVVGEIEVK</sequence>
<keyword evidence="2" id="KW-0812">Transmembrane</keyword>
<feature type="region of interest" description="Disordered" evidence="1">
    <location>
        <begin position="680"/>
        <end position="701"/>
    </location>
</feature>
<feature type="transmembrane region" description="Helical" evidence="2">
    <location>
        <begin position="363"/>
        <end position="389"/>
    </location>
</feature>
<feature type="transmembrane region" description="Helical" evidence="2">
    <location>
        <begin position="511"/>
        <end position="529"/>
    </location>
</feature>
<feature type="compositionally biased region" description="Polar residues" evidence="1">
    <location>
        <begin position="681"/>
        <end position="701"/>
    </location>
</feature>
<feature type="transmembrane region" description="Helical" evidence="2">
    <location>
        <begin position="610"/>
        <end position="631"/>
    </location>
</feature>
<feature type="transmembrane region" description="Helical" evidence="2">
    <location>
        <begin position="405"/>
        <end position="430"/>
    </location>
</feature>
<reference evidence="3 4" key="1">
    <citation type="submission" date="2016-10" db="EMBL/GenBank/DDBJ databases">
        <authorList>
            <person name="de Groot N.N."/>
        </authorList>
    </citation>
    <scope>NUCLEOTIDE SEQUENCE [LARGE SCALE GENOMIC DNA]</scope>
    <source>
        <strain evidence="3 4">KH1P1</strain>
    </source>
</reference>
<feature type="transmembrane region" description="Helical" evidence="2">
    <location>
        <begin position="278"/>
        <end position="297"/>
    </location>
</feature>
<evidence type="ECO:0000256" key="1">
    <source>
        <dbReference type="SAM" id="MobiDB-lite"/>
    </source>
</evidence>
<dbReference type="GO" id="GO:0016874">
    <property type="term" value="F:ligase activity"/>
    <property type="evidence" value="ECO:0007669"/>
    <property type="project" value="UniProtKB-KW"/>
</dbReference>
<feature type="transmembrane region" description="Helical" evidence="2">
    <location>
        <begin position="76"/>
        <end position="95"/>
    </location>
</feature>
<feature type="transmembrane region" description="Helical" evidence="2">
    <location>
        <begin position="651"/>
        <end position="672"/>
    </location>
</feature>
<feature type="transmembrane region" description="Helical" evidence="2">
    <location>
        <begin position="14"/>
        <end position="31"/>
    </location>
</feature>